<proteinExistence type="predicted"/>
<name>G4D0J9_9ACTN</name>
<evidence type="ECO:0000313" key="1">
    <source>
        <dbReference type="EMBL" id="EGY76570.1"/>
    </source>
</evidence>
<gene>
    <name evidence="1" type="ORF">HMPREF9153_2307</name>
</gene>
<dbReference type="EMBL" id="AGBA01000017">
    <property type="protein sequence ID" value="EGY76570.1"/>
    <property type="molecule type" value="Genomic_DNA"/>
</dbReference>
<sequence length="100" mass="11153">MEKAHGRLTRRTLKVLQAPTGLGFPGAAQIVHRRWVATRAGKKTTEIVYLITSVTLPEGSAARIAAWTRGHWGVENRLHWVRDVTLDEDRSQIRTASAPT</sequence>
<accession>G4D0J9</accession>
<comment type="caution">
    <text evidence="1">The sequence shown here is derived from an EMBL/GenBank/DDBJ whole genome shotgun (WGS) entry which is preliminary data.</text>
</comment>
<dbReference type="HOGENOM" id="CLU_2303483_0_0_11"/>
<dbReference type="PANTHER" id="PTHR30298:SF0">
    <property type="entry name" value="PROTEIN YBFL-RELATED"/>
    <property type="match status" value="1"/>
</dbReference>
<dbReference type="Proteomes" id="UP000005332">
    <property type="component" value="Unassembled WGS sequence"/>
</dbReference>
<dbReference type="InterPro" id="IPR051698">
    <property type="entry name" value="Transposase_11-like"/>
</dbReference>
<dbReference type="PATRIC" id="fig|997355.3.peg.2282"/>
<dbReference type="PANTHER" id="PTHR30298">
    <property type="entry name" value="H REPEAT-ASSOCIATED PREDICTED TRANSPOSASE"/>
    <property type="match status" value="1"/>
</dbReference>
<keyword evidence="2" id="KW-1185">Reference proteome</keyword>
<evidence type="ECO:0000313" key="2">
    <source>
        <dbReference type="Proteomes" id="UP000005332"/>
    </source>
</evidence>
<organism evidence="1 2">
    <name type="scientific">Cutibacterium avidum ATCC 25577</name>
    <dbReference type="NCBI Taxonomy" id="997355"/>
    <lineage>
        <taxon>Bacteria</taxon>
        <taxon>Bacillati</taxon>
        <taxon>Actinomycetota</taxon>
        <taxon>Actinomycetes</taxon>
        <taxon>Propionibacteriales</taxon>
        <taxon>Propionibacteriaceae</taxon>
        <taxon>Cutibacterium</taxon>
    </lineage>
</organism>
<protein>
    <submittedName>
        <fullName evidence="1">ISPg6 transposase</fullName>
    </submittedName>
</protein>
<reference evidence="1 2" key="1">
    <citation type="submission" date="2011-06" db="EMBL/GenBank/DDBJ databases">
        <authorList>
            <person name="Muzny D."/>
            <person name="Qin X."/>
            <person name="Deng J."/>
            <person name="Jiang H."/>
            <person name="Liu Y."/>
            <person name="Qu J."/>
            <person name="Song X.-Z."/>
            <person name="Zhang L."/>
            <person name="Thornton R."/>
            <person name="Coyle M."/>
            <person name="Francisco L."/>
            <person name="Jackson L."/>
            <person name="Javaid M."/>
            <person name="Korchina V."/>
            <person name="Kovar C."/>
            <person name="Mata R."/>
            <person name="Mathew T."/>
            <person name="Ngo R."/>
            <person name="Nguyen L."/>
            <person name="Nguyen N."/>
            <person name="Okwuonu G."/>
            <person name="Ongeri F."/>
            <person name="Pham C."/>
            <person name="Simmons D."/>
            <person name="Wilczek-Boney K."/>
            <person name="Hale W."/>
            <person name="Jakkamsetti A."/>
            <person name="Pham P."/>
            <person name="Ruth R."/>
            <person name="San Lucas F."/>
            <person name="Warren J."/>
            <person name="Zhang J."/>
            <person name="Zhao Z."/>
            <person name="Zhou C."/>
            <person name="Zhu D."/>
            <person name="Lee S."/>
            <person name="Bess C."/>
            <person name="Blankenburg K."/>
            <person name="Forbes L."/>
            <person name="Fu Q."/>
            <person name="Gubbala S."/>
            <person name="Hirani K."/>
            <person name="Jayaseelan J.C."/>
            <person name="Lara F."/>
            <person name="Munidasa M."/>
            <person name="Palculict T."/>
            <person name="Patil S."/>
            <person name="Pu L.-L."/>
            <person name="Saada N."/>
            <person name="Tang L."/>
            <person name="Weissenberger G."/>
            <person name="Zhu Y."/>
            <person name="Hemphill L."/>
            <person name="Shang Y."/>
            <person name="Youmans B."/>
            <person name="Ayvaz T."/>
            <person name="Ross M."/>
            <person name="Santibanez J."/>
            <person name="Aqrawi P."/>
            <person name="Gross S."/>
            <person name="Joshi V."/>
            <person name="Fowler G."/>
            <person name="Nazareth L."/>
            <person name="Reid J."/>
            <person name="Worley K."/>
            <person name="Petrosino J."/>
            <person name="Highlander S."/>
            <person name="Gibbs R."/>
        </authorList>
    </citation>
    <scope>NUCLEOTIDE SEQUENCE [LARGE SCALE GENOMIC DNA]</scope>
    <source>
        <strain evidence="1 2">ATCC 25577</strain>
    </source>
</reference>
<dbReference type="AlphaFoldDB" id="G4D0J9"/>